<dbReference type="EMBL" id="LS398077">
    <property type="protein sequence ID" value="SPP68598.1"/>
    <property type="molecule type" value="mRNA"/>
</dbReference>
<feature type="signal peptide" evidence="5">
    <location>
        <begin position="1"/>
        <end position="19"/>
    </location>
</feature>
<feature type="chain" id="PRO_5016287787" evidence="5">
    <location>
        <begin position="20"/>
        <end position="72"/>
    </location>
</feature>
<dbReference type="SUPFAM" id="SSF100895">
    <property type="entry name" value="Kazal-type serine protease inhibitors"/>
    <property type="match status" value="1"/>
</dbReference>
<evidence type="ECO:0000256" key="4">
    <source>
        <dbReference type="ARBA" id="ARBA00046000"/>
    </source>
</evidence>
<keyword evidence="3" id="KW-0872">Ion channel impairing toxin</keyword>
<keyword evidence="2" id="KW-0800">Toxin</keyword>
<evidence type="ECO:0000259" key="6">
    <source>
        <dbReference type="PROSITE" id="PS51465"/>
    </source>
</evidence>
<evidence type="ECO:0000256" key="3">
    <source>
        <dbReference type="ARBA" id="ARBA00022872"/>
    </source>
</evidence>
<dbReference type="Pfam" id="PF07648">
    <property type="entry name" value="Kazal_2"/>
    <property type="match status" value="1"/>
</dbReference>
<dbReference type="PROSITE" id="PS51465">
    <property type="entry name" value="KAZAL_2"/>
    <property type="match status" value="1"/>
</dbReference>
<proteinExistence type="evidence at transcript level"/>
<sequence length="72" mass="7911">MKGLYFAAVCLLLVVCAYGNAISECNMVCPNKYEPLCGSNGWTYINQCTFDSAVCMSKDILTLAHKGECKFD</sequence>
<organism evidence="7">
    <name type="scientific">Colubraria reticulata</name>
    <dbReference type="NCBI Taxonomy" id="604273"/>
    <lineage>
        <taxon>Eukaryota</taxon>
        <taxon>Metazoa</taxon>
        <taxon>Spiralia</taxon>
        <taxon>Lophotrochozoa</taxon>
        <taxon>Mollusca</taxon>
        <taxon>Gastropoda</taxon>
        <taxon>Caenogastropoda</taxon>
        <taxon>Neogastropoda</taxon>
        <taxon>Buccinoidea</taxon>
        <taxon>Buccinidae</taxon>
        <taxon>Colubraria</taxon>
    </lineage>
</organism>
<feature type="domain" description="Kazal-like" evidence="6">
    <location>
        <begin position="19"/>
        <end position="71"/>
    </location>
</feature>
<dbReference type="AlphaFoldDB" id="A0A330LCC5"/>
<dbReference type="InterPro" id="IPR002350">
    <property type="entry name" value="Kazal_dom"/>
</dbReference>
<comment type="similarity">
    <text evidence="1">Belongs to the conopeptide P-like superfamily.</text>
</comment>
<keyword evidence="5" id="KW-0732">Signal</keyword>
<gene>
    <name evidence="7" type="primary">CTX28</name>
</gene>
<dbReference type="CDD" id="cd00104">
    <property type="entry name" value="KAZAL_FS"/>
    <property type="match status" value="1"/>
</dbReference>
<evidence type="ECO:0000256" key="5">
    <source>
        <dbReference type="SAM" id="SignalP"/>
    </source>
</evidence>
<dbReference type="SMART" id="SM00280">
    <property type="entry name" value="KAZAL"/>
    <property type="match status" value="1"/>
</dbReference>
<dbReference type="GO" id="GO:0099106">
    <property type="term" value="F:ion channel regulator activity"/>
    <property type="evidence" value="ECO:0007669"/>
    <property type="project" value="UniProtKB-KW"/>
</dbReference>
<evidence type="ECO:0000256" key="2">
    <source>
        <dbReference type="ARBA" id="ARBA00022699"/>
    </source>
</evidence>
<name>A0A330LCC5_9CAEN</name>
<dbReference type="InterPro" id="IPR036058">
    <property type="entry name" value="Kazal_dom_sf"/>
</dbReference>
<evidence type="ECO:0000256" key="1">
    <source>
        <dbReference type="ARBA" id="ARBA00009246"/>
    </source>
</evidence>
<evidence type="ECO:0000313" key="7">
    <source>
        <dbReference type="EMBL" id="SPP68598.1"/>
    </source>
</evidence>
<accession>A0A330LCC5</accession>
<keyword evidence="2" id="KW-0528">Neurotoxin</keyword>
<protein>
    <submittedName>
        <fullName evidence="7">Turripeptide-like/Protease inhibitor CTX28</fullName>
    </submittedName>
</protein>
<comment type="function">
    <text evidence="4">Acts as a neurotoxin by inhibiting an ion channel. May also act as a serine protease inhibitor, since it possess the kazal serine protease inhibitor signature.</text>
</comment>
<reference evidence="7" key="1">
    <citation type="submission" date="2018-04" db="EMBL/GenBank/DDBJ databases">
        <authorList>
            <person name="Go L.Y."/>
            <person name="Mitchell J.A."/>
        </authorList>
    </citation>
    <scope>NUCLEOTIDE SEQUENCE</scope>
    <source>
        <tissue evidence="7">Salivary glands</tissue>
    </source>
</reference>
<dbReference type="Gene3D" id="3.30.60.30">
    <property type="match status" value="1"/>
</dbReference>